<evidence type="ECO:0000256" key="1">
    <source>
        <dbReference type="ARBA" id="ARBA00022603"/>
    </source>
</evidence>
<dbReference type="AlphaFoldDB" id="A0A0D9QDN2"/>
<feature type="region of interest" description="Disordered" evidence="5">
    <location>
        <begin position="415"/>
        <end position="442"/>
    </location>
</feature>
<dbReference type="GO" id="GO:0042054">
    <property type="term" value="F:histone methyltransferase activity"/>
    <property type="evidence" value="ECO:0007669"/>
    <property type="project" value="TreeGrafter"/>
</dbReference>
<evidence type="ECO:0000256" key="4">
    <source>
        <dbReference type="PROSITE-ProRule" id="PRU01015"/>
    </source>
</evidence>
<sequence>MDKENPKLVDQHLLEKMKETIEMFAQESTCTSKEAFEDDKYAYSLIDNYKSRKTKNVVIHMLKKDINILYYNEEYKNIIFINFLRLCQLNNLNVKKYHDMFLKCDIFSYILNSEKYVHVFLKSIINNDKLLWDVNTDHFEFVSFRMGSSTQNENGETGNVAGYYEDSCYILEEGQKLKLDDLVENSSDDCESSQFSEDEMSVSSAFSEKSPHVISRCPMMNGYLPHPCTGTKLKECFKEGNACVAKKEHIFQKQLIGQDEAAVEGTNGSISALQEEKAKKSDDTTWKEICRNSHAANCTSTLNNINLNHLVDTIVDGGEWGDEDTSKGGRSNRNTNGMQQKSSLHESIIEKYVTKSENEHDEVLNLYKKINSMEKIIKHLIGEIMRRDMVRKAHLGGVCPRRVPVGVIPIEETQEAKQNDTQNNHQGEIPPKDMTSSTSKDCGEYAEDTDSKYFESYNNTGIHRTMILDKSRTNCYYEFVKKNKEIFQNKVVLDIGCGSSIISLFCAEHAKVVVGIDNAHRILAKAKKITEINGANNIYLFEGKLEQNNIYIDEKEEIHYINNKEDLEKYKKIYNIQKLQILKFDIIISEWMGYFLFYECMIDTILYARDMYLKENGLLLPNKVYLYLAGYNDTEYINENFLIWDSPLYGKDLSELKPNSKHFMENAKVINLDKNKVSTEVVNYAVIDMYTYGKNENVYISSDFKIVVNNGKLVTSLCFYFDCHFEPHRLGPGESTDSAQNLPPTGEKYTNTILTTSMFKEETHWKQTLLHLHCPNFDIASISAPAEGEHPNELSGKIFISPAGEHSRNVTVLLQIRKNESMNVSEDWTCWYSLD</sequence>
<name>A0A0D9QDN2_PLAFR</name>
<dbReference type="VEuPathDB" id="PlasmoDB:AK88_05419"/>
<dbReference type="SUPFAM" id="SSF53335">
    <property type="entry name" value="S-adenosyl-L-methionine-dependent methyltransferases"/>
    <property type="match status" value="1"/>
</dbReference>
<dbReference type="Proteomes" id="UP000054561">
    <property type="component" value="Unassembled WGS sequence"/>
</dbReference>
<dbReference type="FunFam" id="3.40.50.150:FF:000278">
    <property type="entry name" value="Coactivator-associated arginine methyltransferase 1"/>
    <property type="match status" value="1"/>
</dbReference>
<keyword evidence="1 4" id="KW-0489">Methyltransferase</keyword>
<dbReference type="OrthoDB" id="406152at2759"/>
<organism evidence="7 8">
    <name type="scientific">Plasmodium fragile</name>
    <dbReference type="NCBI Taxonomy" id="5857"/>
    <lineage>
        <taxon>Eukaryota</taxon>
        <taxon>Sar</taxon>
        <taxon>Alveolata</taxon>
        <taxon>Apicomplexa</taxon>
        <taxon>Aconoidasida</taxon>
        <taxon>Haemosporida</taxon>
        <taxon>Plasmodiidae</taxon>
        <taxon>Plasmodium</taxon>
        <taxon>Plasmodium (Plasmodium)</taxon>
    </lineage>
</organism>
<keyword evidence="2 4" id="KW-0808">Transferase</keyword>
<evidence type="ECO:0000256" key="3">
    <source>
        <dbReference type="ARBA" id="ARBA00022691"/>
    </source>
</evidence>
<dbReference type="PANTHER" id="PTHR11006">
    <property type="entry name" value="PROTEIN ARGININE N-METHYLTRANSFERASE"/>
    <property type="match status" value="1"/>
</dbReference>
<evidence type="ECO:0000313" key="7">
    <source>
        <dbReference type="EMBL" id="KJP84952.1"/>
    </source>
</evidence>
<dbReference type="RefSeq" id="XP_012338444.1">
    <property type="nucleotide sequence ID" value="XM_012483021.1"/>
</dbReference>
<dbReference type="Pfam" id="PF22528">
    <property type="entry name" value="PRMT_C"/>
    <property type="match status" value="1"/>
</dbReference>
<dbReference type="GO" id="GO:0016274">
    <property type="term" value="F:protein-arginine N-methyltransferase activity"/>
    <property type="evidence" value="ECO:0007669"/>
    <property type="project" value="InterPro"/>
</dbReference>
<dbReference type="InterPro" id="IPR025799">
    <property type="entry name" value="Arg_MeTrfase"/>
</dbReference>
<keyword evidence="8" id="KW-1185">Reference proteome</keyword>
<reference evidence="7 8" key="1">
    <citation type="submission" date="2014-03" db="EMBL/GenBank/DDBJ databases">
        <title>The Genome Sequence of Plasmodium fragile nilgiri.</title>
        <authorList>
            <consortium name="The Broad Institute Genomics Platform"/>
            <consortium name="The Broad Institute Genome Sequencing Center for Infectious Disease"/>
            <person name="Neafsey D."/>
            <person name="Duraisingh M."/>
            <person name="Young S.K."/>
            <person name="Zeng Q."/>
            <person name="Gargeya S."/>
            <person name="Abouelleil A."/>
            <person name="Alvarado L."/>
            <person name="Chapman S.B."/>
            <person name="Gainer-Dewar J."/>
            <person name="Goldberg J."/>
            <person name="Griggs A."/>
            <person name="Gujja S."/>
            <person name="Hansen M."/>
            <person name="Howarth C."/>
            <person name="Imamovic A."/>
            <person name="Larimer J."/>
            <person name="Pearson M."/>
            <person name="Poon T.W."/>
            <person name="Priest M."/>
            <person name="Roberts A."/>
            <person name="Saif S."/>
            <person name="Shea T."/>
            <person name="Sykes S."/>
            <person name="Wortman J."/>
            <person name="Nusbaum C."/>
            <person name="Birren B."/>
        </authorList>
    </citation>
    <scope>NUCLEOTIDE SEQUENCE [LARGE SCALE GENOMIC DNA]</scope>
    <source>
        <strain evidence="8">nilgiri</strain>
    </source>
</reference>
<dbReference type="Gene3D" id="2.70.160.11">
    <property type="entry name" value="Hnrnp arginine n-methyltransferase1"/>
    <property type="match status" value="1"/>
</dbReference>
<dbReference type="GO" id="GO:0005634">
    <property type="term" value="C:nucleus"/>
    <property type="evidence" value="ECO:0007669"/>
    <property type="project" value="TreeGrafter"/>
</dbReference>
<accession>A0A0D9QDN2</accession>
<dbReference type="InterPro" id="IPR029063">
    <property type="entry name" value="SAM-dependent_MTases_sf"/>
</dbReference>
<dbReference type="EMBL" id="KQ030395">
    <property type="protein sequence ID" value="KJP84952.1"/>
    <property type="molecule type" value="Genomic_DNA"/>
</dbReference>
<dbReference type="GeneID" id="24270733"/>
<dbReference type="PROSITE" id="PS51678">
    <property type="entry name" value="SAM_MT_PRMT"/>
    <property type="match status" value="1"/>
</dbReference>
<gene>
    <name evidence="7" type="ORF">AK88_05419</name>
</gene>
<protein>
    <recommendedName>
        <fullName evidence="6">Protein arginine N-methyltransferase domain-containing protein</fullName>
    </recommendedName>
</protein>
<dbReference type="CDD" id="cd02440">
    <property type="entry name" value="AdoMet_MTases"/>
    <property type="match status" value="1"/>
</dbReference>
<dbReference type="PANTHER" id="PTHR11006:SF53">
    <property type="entry name" value="PROTEIN ARGININE N-METHYLTRANSFERASE 3"/>
    <property type="match status" value="1"/>
</dbReference>
<dbReference type="Gene3D" id="3.40.50.150">
    <property type="entry name" value="Vaccinia Virus protein VP39"/>
    <property type="match status" value="1"/>
</dbReference>
<evidence type="ECO:0000259" key="6">
    <source>
        <dbReference type="Pfam" id="PF22528"/>
    </source>
</evidence>
<dbReference type="GO" id="GO:0032259">
    <property type="term" value="P:methylation"/>
    <property type="evidence" value="ECO:0007669"/>
    <property type="project" value="UniProtKB-KW"/>
</dbReference>
<proteinExistence type="predicted"/>
<feature type="compositionally biased region" description="Polar residues" evidence="5">
    <location>
        <begin position="328"/>
        <end position="342"/>
    </location>
</feature>
<dbReference type="InterPro" id="IPR055135">
    <property type="entry name" value="PRMT_dom"/>
</dbReference>
<evidence type="ECO:0000256" key="2">
    <source>
        <dbReference type="ARBA" id="ARBA00022679"/>
    </source>
</evidence>
<feature type="region of interest" description="Disordered" evidence="5">
    <location>
        <begin position="321"/>
        <end position="343"/>
    </location>
</feature>
<dbReference type="OMA" id="LNVKKYH"/>
<evidence type="ECO:0000313" key="8">
    <source>
        <dbReference type="Proteomes" id="UP000054561"/>
    </source>
</evidence>
<evidence type="ECO:0000256" key="5">
    <source>
        <dbReference type="SAM" id="MobiDB-lite"/>
    </source>
</evidence>
<feature type="domain" description="Protein arginine N-methyltransferase" evidence="6">
    <location>
        <begin position="625"/>
        <end position="817"/>
    </location>
</feature>
<keyword evidence="3 4" id="KW-0949">S-adenosyl-L-methionine</keyword>